<dbReference type="GO" id="GO:0006412">
    <property type="term" value="P:translation"/>
    <property type="evidence" value="ECO:0007669"/>
    <property type="project" value="InterPro"/>
</dbReference>
<keyword evidence="3" id="KW-0687">Ribonucleoprotein</keyword>
<dbReference type="GO" id="GO:1990904">
    <property type="term" value="C:ribonucleoprotein complex"/>
    <property type="evidence" value="ECO:0007669"/>
    <property type="project" value="UniProtKB-KW"/>
</dbReference>
<name>A0A1Z1MGF0_9FLOR</name>
<evidence type="ECO:0000256" key="3">
    <source>
        <dbReference type="ARBA" id="ARBA00023274"/>
    </source>
</evidence>
<dbReference type="GO" id="GO:0003735">
    <property type="term" value="F:structural constituent of ribosome"/>
    <property type="evidence" value="ECO:0007669"/>
    <property type="project" value="InterPro"/>
</dbReference>
<feature type="region of interest" description="Disordered" evidence="4">
    <location>
        <begin position="1"/>
        <end position="42"/>
    </location>
</feature>
<evidence type="ECO:0000256" key="4">
    <source>
        <dbReference type="SAM" id="MobiDB-lite"/>
    </source>
</evidence>
<sequence>MNKGTKRKRLRKSGFRSRIKTASGKRIIKEKRKKKRYSINLL</sequence>
<evidence type="ECO:0000256" key="2">
    <source>
        <dbReference type="ARBA" id="ARBA00022980"/>
    </source>
</evidence>
<dbReference type="GO" id="GO:0005840">
    <property type="term" value="C:ribosome"/>
    <property type="evidence" value="ECO:0007669"/>
    <property type="project" value="UniProtKB-KW"/>
</dbReference>
<dbReference type="Gene3D" id="1.10.287.3980">
    <property type="match status" value="1"/>
</dbReference>
<dbReference type="Pfam" id="PF00468">
    <property type="entry name" value="Ribosomal_L34"/>
    <property type="match status" value="1"/>
</dbReference>
<keyword evidence="5" id="KW-0934">Plastid</keyword>
<dbReference type="EMBL" id="MF101436">
    <property type="protein sequence ID" value="ARW65083.1"/>
    <property type="molecule type" value="Genomic_DNA"/>
</dbReference>
<dbReference type="InterPro" id="IPR000271">
    <property type="entry name" value="Ribosomal_bL34"/>
</dbReference>
<reference evidence="5" key="1">
    <citation type="journal article" date="2017" name="J. Phycol.">
        <title>Analysis of chloroplast genomes and a supermatrix inform reclassification of the Rhodomelaceae (Rhodophyta).</title>
        <authorList>
            <person name="Diaz-Tapia P."/>
            <person name="Maggs C.A."/>
            <person name="West J.A."/>
            <person name="Verbruggen H."/>
        </authorList>
    </citation>
    <scope>NUCLEOTIDE SEQUENCE</scope>
    <source>
        <strain evidence="5">PD888</strain>
    </source>
</reference>
<evidence type="ECO:0000313" key="5">
    <source>
        <dbReference type="EMBL" id="ARW65083.1"/>
    </source>
</evidence>
<organism evidence="5">
    <name type="scientific">Dasya naccarioides</name>
    <dbReference type="NCBI Taxonomy" id="2007180"/>
    <lineage>
        <taxon>Eukaryota</taxon>
        <taxon>Rhodophyta</taxon>
        <taxon>Florideophyceae</taxon>
        <taxon>Rhodymeniophycidae</taxon>
        <taxon>Ceramiales</taxon>
        <taxon>Dasyaceae</taxon>
        <taxon>Dasya</taxon>
    </lineage>
</organism>
<feature type="compositionally biased region" description="Basic residues" evidence="4">
    <location>
        <begin position="26"/>
        <end position="42"/>
    </location>
</feature>
<comment type="similarity">
    <text evidence="1">Belongs to the bacterial ribosomal protein bL34 family.</text>
</comment>
<gene>
    <name evidence="5" type="primary">rpl34</name>
</gene>
<keyword evidence="2 5" id="KW-0689">Ribosomal protein</keyword>
<proteinExistence type="inferred from homology"/>
<evidence type="ECO:0000256" key="1">
    <source>
        <dbReference type="ARBA" id="ARBA00010111"/>
    </source>
</evidence>
<geneLocation type="chloroplast" evidence="5"/>
<dbReference type="RefSeq" id="YP_009395897.1">
    <property type="nucleotide sequence ID" value="NC_035280.1"/>
</dbReference>
<protein>
    <submittedName>
        <fullName evidence="5">Ribosomal protein L34</fullName>
    </submittedName>
</protein>
<feature type="compositionally biased region" description="Basic residues" evidence="4">
    <location>
        <begin position="1"/>
        <end position="19"/>
    </location>
</feature>
<dbReference type="GeneID" id="33358004"/>
<dbReference type="AlphaFoldDB" id="A0A1Z1MGF0"/>
<accession>A0A1Z1MGF0</accession>
<keyword evidence="5" id="KW-0150">Chloroplast</keyword>